<name>A0ABP0L6C3_9DINO</name>
<organism evidence="2 3">
    <name type="scientific">Durusdinium trenchii</name>
    <dbReference type="NCBI Taxonomy" id="1381693"/>
    <lineage>
        <taxon>Eukaryota</taxon>
        <taxon>Sar</taxon>
        <taxon>Alveolata</taxon>
        <taxon>Dinophyceae</taxon>
        <taxon>Suessiales</taxon>
        <taxon>Symbiodiniaceae</taxon>
        <taxon>Durusdinium</taxon>
    </lineage>
</organism>
<gene>
    <name evidence="2" type="ORF">CCMP2556_LOCUS19446</name>
</gene>
<feature type="region of interest" description="Disordered" evidence="1">
    <location>
        <begin position="1"/>
        <end position="35"/>
    </location>
</feature>
<proteinExistence type="predicted"/>
<feature type="compositionally biased region" description="Low complexity" evidence="1">
    <location>
        <begin position="1"/>
        <end position="18"/>
    </location>
</feature>
<dbReference type="Proteomes" id="UP001642484">
    <property type="component" value="Unassembled WGS sequence"/>
</dbReference>
<dbReference type="EMBL" id="CAXAMN010011113">
    <property type="protein sequence ID" value="CAK9034322.1"/>
    <property type="molecule type" value="Genomic_DNA"/>
</dbReference>
<reference evidence="2 3" key="1">
    <citation type="submission" date="2024-02" db="EMBL/GenBank/DDBJ databases">
        <authorList>
            <person name="Chen Y."/>
            <person name="Shah S."/>
            <person name="Dougan E. K."/>
            <person name="Thang M."/>
            <person name="Chan C."/>
        </authorList>
    </citation>
    <scope>NUCLEOTIDE SEQUENCE [LARGE SCALE GENOMIC DNA]</scope>
</reference>
<evidence type="ECO:0000313" key="3">
    <source>
        <dbReference type="Proteomes" id="UP001642484"/>
    </source>
</evidence>
<accession>A0ABP0L6C3</accession>
<evidence type="ECO:0000313" key="2">
    <source>
        <dbReference type="EMBL" id="CAK9034322.1"/>
    </source>
</evidence>
<protein>
    <submittedName>
        <fullName evidence="2">Uncharacterized protein</fullName>
    </submittedName>
</protein>
<sequence length="766" mass="84356">MKRPAAPSRSGARTSGRSGKSDKPGKPGKSGRSGYIREHEGTARMVFLGYVLASLRATSRKLHGTGAPLKGSSNAEAKKVESCPTFKTMKRCECTPVLDNSTLEVHCLSAGVEAVVQFVYAVLLRTVFSGFGLLSLFLSEYERLSGCSFRDAVLRKRADADIVARVVSQCKLGTATPEARVAQWTMARKAWGETGKYTVARACADHICNAIKSGQAKDTVDFISKASDEGEARDAMEECGIYQPFLKYLLYGDLCLWHPRLPESFEKQSTAYVSLEKYKAGLKKGREQRDKAGAAQRQAERRARLKRAESWKAPLAGGCPSLALALSVERAFASPEEEPGGQGPTCDRAFRYEVSKLAGLASAQRSDDGLWQIGGYALAVRSQNAVASLGGRAGALRKVCPLAMFAELRLSSAAAGEAAHLAHEAGHMAQEAVRSAQAAAAKQEERRWADEIAAKRRAAAKGGRSRQDYRVEVEAPESACSLYAFTKCNGFERTFINSASLSLQKISNDITFWEKEIARGITSTPKGQMRYATMVHLLKEMKAIAEKNGESALKAKWDWSVRVKAQQEAAPLPRTEARMDASTLQLTEKAWELRLAGDRCFSESHFTQAVRNYEWAMDVLRPVPVEHAGPSRCALLLKLGRCFLKSDLRRNFSMDPHRALRCCEQVKENDLHGTWQAEAQCLKEEAFALLPDGTGEAMTFGYSSQAPRKTAISSRQIEPKRRSKSNNTVYCLELNSVQTFNMLDTTLTDDLFFAMDAIKEDRMRRG</sequence>
<evidence type="ECO:0000256" key="1">
    <source>
        <dbReference type="SAM" id="MobiDB-lite"/>
    </source>
</evidence>
<keyword evidence="3" id="KW-1185">Reference proteome</keyword>
<comment type="caution">
    <text evidence="2">The sequence shown here is derived from an EMBL/GenBank/DDBJ whole genome shotgun (WGS) entry which is preliminary data.</text>
</comment>